<feature type="domain" description="FAD-binding" evidence="6">
    <location>
        <begin position="6"/>
        <end position="187"/>
    </location>
</feature>
<keyword evidence="3" id="KW-0274">FAD</keyword>
<reference evidence="7" key="1">
    <citation type="journal article" date="2020" name="Fungal Divers.">
        <title>Resolving the Mortierellaceae phylogeny through synthesis of multi-gene phylogenetics and phylogenomics.</title>
        <authorList>
            <person name="Vandepol N."/>
            <person name="Liber J."/>
            <person name="Desiro A."/>
            <person name="Na H."/>
            <person name="Kennedy M."/>
            <person name="Barry K."/>
            <person name="Grigoriev I.V."/>
            <person name="Miller A.N."/>
            <person name="O'Donnell K."/>
            <person name="Stajich J.E."/>
            <person name="Bonito G."/>
        </authorList>
    </citation>
    <scope>NUCLEOTIDE SEQUENCE</scope>
    <source>
        <strain evidence="7">NVP1</strain>
    </source>
</reference>
<feature type="compositionally biased region" description="Basic and acidic residues" evidence="5">
    <location>
        <begin position="442"/>
        <end position="453"/>
    </location>
</feature>
<evidence type="ECO:0000256" key="2">
    <source>
        <dbReference type="ARBA" id="ARBA00022630"/>
    </source>
</evidence>
<evidence type="ECO:0000259" key="6">
    <source>
        <dbReference type="Pfam" id="PF01494"/>
    </source>
</evidence>
<dbReference type="PANTHER" id="PTHR47356">
    <property type="entry name" value="FAD-DEPENDENT MONOOXYGENASE ASQG-RELATED"/>
    <property type="match status" value="1"/>
</dbReference>
<sequence length="471" mass="52672">MAKPLKVMIAGAGIGGLTLAILLEKQGVDYEVFEQSTVVRPLGSATGLMPNVLALFEQIGLLAEIEDISRVGLRMEVFQESLDRINSVEFEPYKSMQVFPQSRFWLELQFCGYNTLVTPRPDLHKLLLSHVPAEKIHMGKKIVSIEQNDHSVTIHTANNHSHTADILIGSDGAYSGVRHSLYKEMKDKGCLPASDDEDLKACHMSVLGTTRPLDTTLFPLVKGPYSKGDVIIGSNKPHTWRYFTAKGDRVCWRVDVQIEVASVADDMIRSEWGPEPFDTMEHNWRSFKLPIGGTIGDMIEATPRESISRVVLEEKLHQTWFHNRTVLIGDACHKMLPNSGRGGVNAILDAVVLANAIYEMGDSSSANLQAAFQQYYDERFPLAEADFYASRQAARLFAGQTWKDRALRFVIFNVLPGFTQRQIYAKSLSYRPQLSYLPQVPKKGDGPLVEQKKSTRYASELAKQKDDVAAQ</sequence>
<feature type="compositionally biased region" description="Basic and acidic residues" evidence="5">
    <location>
        <begin position="462"/>
        <end position="471"/>
    </location>
</feature>
<evidence type="ECO:0000256" key="4">
    <source>
        <dbReference type="ARBA" id="ARBA00023002"/>
    </source>
</evidence>
<keyword evidence="2" id="KW-0285">Flavoprotein</keyword>
<accession>A0A9P5SDG3</accession>
<dbReference type="InterPro" id="IPR050562">
    <property type="entry name" value="FAD_mOase_fung"/>
</dbReference>
<evidence type="ECO:0000313" key="8">
    <source>
        <dbReference type="Proteomes" id="UP000696485"/>
    </source>
</evidence>
<organism evidence="7 8">
    <name type="scientific">Podila minutissima</name>
    <dbReference type="NCBI Taxonomy" id="64525"/>
    <lineage>
        <taxon>Eukaryota</taxon>
        <taxon>Fungi</taxon>
        <taxon>Fungi incertae sedis</taxon>
        <taxon>Mucoromycota</taxon>
        <taxon>Mortierellomycotina</taxon>
        <taxon>Mortierellomycetes</taxon>
        <taxon>Mortierellales</taxon>
        <taxon>Mortierellaceae</taxon>
        <taxon>Podila</taxon>
    </lineage>
</organism>
<dbReference type="Pfam" id="PF01494">
    <property type="entry name" value="FAD_binding_3"/>
    <property type="match status" value="2"/>
</dbReference>
<feature type="domain" description="FAD-binding" evidence="6">
    <location>
        <begin position="299"/>
        <end position="384"/>
    </location>
</feature>
<keyword evidence="8" id="KW-1185">Reference proteome</keyword>
<name>A0A9P5SDG3_9FUNG</name>
<dbReference type="GO" id="GO:0004497">
    <property type="term" value="F:monooxygenase activity"/>
    <property type="evidence" value="ECO:0007669"/>
    <property type="project" value="InterPro"/>
</dbReference>
<comment type="similarity">
    <text evidence="1">Belongs to the paxM FAD-dependent monooxygenase family.</text>
</comment>
<dbReference type="InterPro" id="IPR002938">
    <property type="entry name" value="FAD-bd"/>
</dbReference>
<proteinExistence type="inferred from homology"/>
<dbReference type="EMBL" id="JAAAUY010000857">
    <property type="protein sequence ID" value="KAF9325884.1"/>
    <property type="molecule type" value="Genomic_DNA"/>
</dbReference>
<keyword evidence="4" id="KW-0560">Oxidoreductase</keyword>
<evidence type="ECO:0000256" key="1">
    <source>
        <dbReference type="ARBA" id="ARBA00007992"/>
    </source>
</evidence>
<evidence type="ECO:0000256" key="5">
    <source>
        <dbReference type="SAM" id="MobiDB-lite"/>
    </source>
</evidence>
<comment type="caution">
    <text evidence="7">The sequence shown here is derived from an EMBL/GenBank/DDBJ whole genome shotgun (WGS) entry which is preliminary data.</text>
</comment>
<evidence type="ECO:0000313" key="7">
    <source>
        <dbReference type="EMBL" id="KAF9325884.1"/>
    </source>
</evidence>
<feature type="region of interest" description="Disordered" evidence="5">
    <location>
        <begin position="440"/>
        <end position="471"/>
    </location>
</feature>
<dbReference type="Proteomes" id="UP000696485">
    <property type="component" value="Unassembled WGS sequence"/>
</dbReference>
<dbReference type="GO" id="GO:0071949">
    <property type="term" value="F:FAD binding"/>
    <property type="evidence" value="ECO:0007669"/>
    <property type="project" value="InterPro"/>
</dbReference>
<protein>
    <recommendedName>
        <fullName evidence="6">FAD-binding domain-containing protein</fullName>
    </recommendedName>
</protein>
<gene>
    <name evidence="7" type="ORF">BG006_010643</name>
</gene>
<dbReference type="SUPFAM" id="SSF51905">
    <property type="entry name" value="FAD/NAD(P)-binding domain"/>
    <property type="match status" value="1"/>
</dbReference>
<evidence type="ECO:0000256" key="3">
    <source>
        <dbReference type="ARBA" id="ARBA00022827"/>
    </source>
</evidence>
<dbReference type="PRINTS" id="PR00420">
    <property type="entry name" value="RNGMNOXGNASE"/>
</dbReference>
<dbReference type="InterPro" id="IPR036188">
    <property type="entry name" value="FAD/NAD-bd_sf"/>
</dbReference>
<dbReference type="PANTHER" id="PTHR47356:SF2">
    <property type="entry name" value="FAD-BINDING DOMAIN-CONTAINING PROTEIN-RELATED"/>
    <property type="match status" value="1"/>
</dbReference>
<dbReference type="Gene3D" id="3.50.50.60">
    <property type="entry name" value="FAD/NAD(P)-binding domain"/>
    <property type="match status" value="1"/>
</dbReference>
<dbReference type="AlphaFoldDB" id="A0A9P5SDG3"/>